<dbReference type="InterPro" id="IPR005286">
    <property type="entry name" value="Cell_div_FtsE"/>
</dbReference>
<evidence type="ECO:0000259" key="10">
    <source>
        <dbReference type="PROSITE" id="PS50893"/>
    </source>
</evidence>
<dbReference type="InterPro" id="IPR003593">
    <property type="entry name" value="AAA+_ATPase"/>
</dbReference>
<dbReference type="InterPro" id="IPR003439">
    <property type="entry name" value="ABC_transporter-like_ATP-bd"/>
</dbReference>
<comment type="subunit">
    <text evidence="9">Homodimer. Forms a membrane-associated complex with FtsX.</text>
</comment>
<dbReference type="GO" id="GO:0016887">
    <property type="term" value="F:ATP hydrolysis activity"/>
    <property type="evidence" value="ECO:0007669"/>
    <property type="project" value="InterPro"/>
</dbReference>
<keyword evidence="3 9" id="KW-1003">Cell membrane</keyword>
<keyword evidence="5 9" id="KW-0547">Nucleotide-binding</keyword>
<name>A0A2N1PU87_9BACT</name>
<evidence type="ECO:0000313" key="12">
    <source>
        <dbReference type="Proteomes" id="UP000233256"/>
    </source>
</evidence>
<comment type="subcellular location">
    <subcellularLocation>
        <location evidence="9">Cell membrane</location>
        <topology evidence="9">Peripheral membrane protein</topology>
        <orientation evidence="9">Cytoplasmic side</orientation>
    </subcellularLocation>
</comment>
<evidence type="ECO:0000256" key="9">
    <source>
        <dbReference type="RuleBase" id="RU365094"/>
    </source>
</evidence>
<dbReference type="InterPro" id="IPR017871">
    <property type="entry name" value="ABC_transporter-like_CS"/>
</dbReference>
<feature type="domain" description="ABC transporter" evidence="10">
    <location>
        <begin position="2"/>
        <end position="232"/>
    </location>
</feature>
<keyword evidence="6 9" id="KW-0067">ATP-binding</keyword>
<keyword evidence="4 9" id="KW-0132">Cell division</keyword>
<dbReference type="EMBL" id="PGXC01000001">
    <property type="protein sequence ID" value="PKK91890.1"/>
    <property type="molecule type" value="Genomic_DNA"/>
</dbReference>
<gene>
    <name evidence="9 11" type="primary">ftsE</name>
    <name evidence="11" type="ORF">CVV64_00240</name>
</gene>
<evidence type="ECO:0000256" key="2">
    <source>
        <dbReference type="ARBA" id="ARBA00020019"/>
    </source>
</evidence>
<dbReference type="Pfam" id="PF00005">
    <property type="entry name" value="ABC_tran"/>
    <property type="match status" value="1"/>
</dbReference>
<evidence type="ECO:0000256" key="6">
    <source>
        <dbReference type="ARBA" id="ARBA00022840"/>
    </source>
</evidence>
<accession>A0A2N1PU87</accession>
<dbReference type="FunFam" id="3.40.50.300:FF:000056">
    <property type="entry name" value="Cell division ATP-binding protein FtsE"/>
    <property type="match status" value="1"/>
</dbReference>
<sequence>MIQMYNVTKIYDNGVKALDNLNVEIEKGEFVFLVGPSGAGKTSFMRLIFREELPTQGHVIIDGRNIERLVDYKVPYLRRNVGVVFQDFKLLKNRTILENVAFALRVTDVPEDHIQSKSMRALEMVGLSGKRSMTPTQLSGGEQQRVCIARALVNDPAILLADEPTGNLDPKISWEIMRALLEINMRGTTIIVATHDKAVVDRMRKRVIALVNGQIAKDHVRGIYDYEGIDQA</sequence>
<dbReference type="NCBIfam" id="TIGR02673">
    <property type="entry name" value="FtsE"/>
    <property type="match status" value="1"/>
</dbReference>
<dbReference type="Proteomes" id="UP000233256">
    <property type="component" value="Unassembled WGS sequence"/>
</dbReference>
<reference evidence="11 12" key="1">
    <citation type="journal article" date="2017" name="ISME J.">
        <title>Potential for microbial H2 and metal transformations associated with novel bacteria and archaea in deep terrestrial subsurface sediments.</title>
        <authorList>
            <person name="Hernsdorf A.W."/>
            <person name="Amano Y."/>
            <person name="Miyakawa K."/>
            <person name="Ise K."/>
            <person name="Suzuki Y."/>
            <person name="Anantharaman K."/>
            <person name="Probst A."/>
            <person name="Burstein D."/>
            <person name="Thomas B.C."/>
            <person name="Banfield J.F."/>
        </authorList>
    </citation>
    <scope>NUCLEOTIDE SEQUENCE [LARGE SCALE GENOMIC DNA]</scope>
    <source>
        <strain evidence="11">HGW-Wallbacteria-1</strain>
    </source>
</reference>
<evidence type="ECO:0000313" key="11">
    <source>
        <dbReference type="EMBL" id="PKK91890.1"/>
    </source>
</evidence>
<dbReference type="GO" id="GO:0005886">
    <property type="term" value="C:plasma membrane"/>
    <property type="evidence" value="ECO:0007669"/>
    <property type="project" value="UniProtKB-SubCell"/>
</dbReference>
<evidence type="ECO:0000256" key="5">
    <source>
        <dbReference type="ARBA" id="ARBA00022741"/>
    </source>
</evidence>
<dbReference type="GO" id="GO:0022857">
    <property type="term" value="F:transmembrane transporter activity"/>
    <property type="evidence" value="ECO:0007669"/>
    <property type="project" value="TreeGrafter"/>
</dbReference>
<dbReference type="GO" id="GO:0005524">
    <property type="term" value="F:ATP binding"/>
    <property type="evidence" value="ECO:0007669"/>
    <property type="project" value="UniProtKB-UniRule"/>
</dbReference>
<dbReference type="AlphaFoldDB" id="A0A2N1PU87"/>
<evidence type="ECO:0000256" key="8">
    <source>
        <dbReference type="ARBA" id="ARBA00023306"/>
    </source>
</evidence>
<evidence type="ECO:0000256" key="3">
    <source>
        <dbReference type="ARBA" id="ARBA00022475"/>
    </source>
</evidence>
<protein>
    <recommendedName>
        <fullName evidence="2 9">Cell division ATP-binding protein FtsE</fullName>
    </recommendedName>
</protein>
<dbReference type="PANTHER" id="PTHR24220">
    <property type="entry name" value="IMPORT ATP-BINDING PROTEIN"/>
    <property type="match status" value="1"/>
</dbReference>
<dbReference type="PROSITE" id="PS50893">
    <property type="entry name" value="ABC_TRANSPORTER_2"/>
    <property type="match status" value="1"/>
</dbReference>
<comment type="function">
    <text evidence="9">Part of the ABC transporter FtsEX involved in cellular division.</text>
</comment>
<dbReference type="InterPro" id="IPR015854">
    <property type="entry name" value="ABC_transpr_LolD-like"/>
</dbReference>
<comment type="caution">
    <text evidence="11">The sequence shown here is derived from an EMBL/GenBank/DDBJ whole genome shotgun (WGS) entry which is preliminary data.</text>
</comment>
<proteinExistence type="inferred from homology"/>
<organism evidence="11 12">
    <name type="scientific">Candidatus Wallbacteria bacterium HGW-Wallbacteria-1</name>
    <dbReference type="NCBI Taxonomy" id="2013854"/>
    <lineage>
        <taxon>Bacteria</taxon>
        <taxon>Candidatus Walliibacteriota</taxon>
    </lineage>
</organism>
<comment type="similarity">
    <text evidence="1 9">Belongs to the ABC transporter superfamily.</text>
</comment>
<keyword evidence="7 9" id="KW-0472">Membrane</keyword>
<evidence type="ECO:0000256" key="4">
    <source>
        <dbReference type="ARBA" id="ARBA00022618"/>
    </source>
</evidence>
<dbReference type="InterPro" id="IPR027417">
    <property type="entry name" value="P-loop_NTPase"/>
</dbReference>
<dbReference type="SMART" id="SM00382">
    <property type="entry name" value="AAA"/>
    <property type="match status" value="1"/>
</dbReference>
<evidence type="ECO:0000256" key="7">
    <source>
        <dbReference type="ARBA" id="ARBA00023136"/>
    </source>
</evidence>
<dbReference type="Gene3D" id="3.40.50.300">
    <property type="entry name" value="P-loop containing nucleotide triphosphate hydrolases"/>
    <property type="match status" value="1"/>
</dbReference>
<dbReference type="SUPFAM" id="SSF52540">
    <property type="entry name" value="P-loop containing nucleoside triphosphate hydrolases"/>
    <property type="match status" value="1"/>
</dbReference>
<dbReference type="GO" id="GO:0051301">
    <property type="term" value="P:cell division"/>
    <property type="evidence" value="ECO:0007669"/>
    <property type="project" value="UniProtKB-UniRule"/>
</dbReference>
<keyword evidence="8 9" id="KW-0131">Cell cycle</keyword>
<dbReference type="PROSITE" id="PS00211">
    <property type="entry name" value="ABC_TRANSPORTER_1"/>
    <property type="match status" value="1"/>
</dbReference>
<evidence type="ECO:0000256" key="1">
    <source>
        <dbReference type="ARBA" id="ARBA00005417"/>
    </source>
</evidence>
<dbReference type="PANTHER" id="PTHR24220:SF470">
    <property type="entry name" value="CELL DIVISION ATP-BINDING PROTEIN FTSE"/>
    <property type="match status" value="1"/>
</dbReference>